<dbReference type="PANTHER" id="PTHR30383">
    <property type="entry name" value="THIOESTERASE 1/PROTEASE 1/LYSOPHOSPHOLIPASE L1"/>
    <property type="match status" value="1"/>
</dbReference>
<proteinExistence type="predicted"/>
<comment type="caution">
    <text evidence="2">The sequence shown here is derived from an EMBL/GenBank/DDBJ whole genome shotgun (WGS) entry which is preliminary data.</text>
</comment>
<dbReference type="AlphaFoldDB" id="A0A096D511"/>
<dbReference type="GO" id="GO:0016788">
    <property type="term" value="F:hydrolase activity, acting on ester bonds"/>
    <property type="evidence" value="ECO:0007669"/>
    <property type="project" value="UniProtKB-ARBA"/>
</dbReference>
<keyword evidence="3" id="KW-1185">Reference proteome</keyword>
<dbReference type="Gene3D" id="3.40.50.1110">
    <property type="entry name" value="SGNH hydrolase"/>
    <property type="match status" value="1"/>
</dbReference>
<sequence>MKLFYRIIIALYITFFPCLQVIRAQEQAFSSSTHYAKRMETFLKEGKLPTGKVIMFGDSHMEYGGDWNRFFHTDHLIINRGIVGDDAIGMYHRLSMIIKAKPRAVFFSCGTNDLSHNLPIDKVFCNIVKTIERLHNGSPHTQIFVCSLFPLCPSKGVWKLLSGKEKMIKELNKKLEQYCFQHRYTFIDLYKKLLLSINSEYINPIFSIDGLHLSKEGYNVWVDEIKKYIVTK</sequence>
<dbReference type="OrthoDB" id="9805821at2"/>
<evidence type="ECO:0000313" key="3">
    <source>
        <dbReference type="Proteomes" id="UP000029614"/>
    </source>
</evidence>
<gene>
    <name evidence="2" type="ORF">HMPREF9302_03355</name>
</gene>
<reference evidence="2 3" key="1">
    <citation type="submission" date="2014-07" db="EMBL/GenBank/DDBJ databases">
        <authorList>
            <person name="McCorrison J."/>
            <person name="Sanka R."/>
            <person name="Torralba M."/>
            <person name="Gillis M."/>
            <person name="Haft D.H."/>
            <person name="Methe B."/>
            <person name="Sutton G."/>
            <person name="Nelson K.E."/>
        </authorList>
    </citation>
    <scope>NUCLEOTIDE SEQUENCE [LARGE SCALE GENOMIC DNA]</scope>
    <source>
        <strain evidence="2 3">DNF00058</strain>
    </source>
</reference>
<dbReference type="SUPFAM" id="SSF52266">
    <property type="entry name" value="SGNH hydrolase"/>
    <property type="match status" value="1"/>
</dbReference>
<name>A0A096D511_9BACT</name>
<feature type="domain" description="SGNH hydrolase-type esterase" evidence="1">
    <location>
        <begin position="74"/>
        <end position="219"/>
    </location>
</feature>
<organism evidence="2 3">
    <name type="scientific">Prevotella amnii DNF00058</name>
    <dbReference type="NCBI Taxonomy" id="1401066"/>
    <lineage>
        <taxon>Bacteria</taxon>
        <taxon>Pseudomonadati</taxon>
        <taxon>Bacteroidota</taxon>
        <taxon>Bacteroidia</taxon>
        <taxon>Bacteroidales</taxon>
        <taxon>Prevotellaceae</taxon>
        <taxon>Prevotella</taxon>
    </lineage>
</organism>
<dbReference type="Pfam" id="PF13472">
    <property type="entry name" value="Lipase_GDSL_2"/>
    <property type="match status" value="1"/>
</dbReference>
<dbReference type="Proteomes" id="UP000029614">
    <property type="component" value="Unassembled WGS sequence"/>
</dbReference>
<dbReference type="EMBL" id="JRNU01000010">
    <property type="protein sequence ID" value="KGF52619.1"/>
    <property type="molecule type" value="Genomic_DNA"/>
</dbReference>
<dbReference type="InterPro" id="IPR051532">
    <property type="entry name" value="Ester_Hydrolysis_Enzymes"/>
</dbReference>
<dbReference type="InterPro" id="IPR013830">
    <property type="entry name" value="SGNH_hydro"/>
</dbReference>
<protein>
    <submittedName>
        <fullName evidence="2">Beta-lactamase</fullName>
    </submittedName>
</protein>
<accession>A0A096D511</accession>
<dbReference type="InterPro" id="IPR036514">
    <property type="entry name" value="SGNH_hydro_sf"/>
</dbReference>
<evidence type="ECO:0000259" key="1">
    <source>
        <dbReference type="Pfam" id="PF13472"/>
    </source>
</evidence>
<evidence type="ECO:0000313" key="2">
    <source>
        <dbReference type="EMBL" id="KGF52619.1"/>
    </source>
</evidence>